<feature type="compositionally biased region" description="Low complexity" evidence="1">
    <location>
        <begin position="46"/>
        <end position="69"/>
    </location>
</feature>
<evidence type="ECO:0008006" key="5">
    <source>
        <dbReference type="Google" id="ProtNLM"/>
    </source>
</evidence>
<keyword evidence="2" id="KW-0812">Transmembrane</keyword>
<feature type="transmembrane region" description="Helical" evidence="2">
    <location>
        <begin position="16"/>
        <end position="34"/>
    </location>
</feature>
<protein>
    <recommendedName>
        <fullName evidence="5">Dynamin</fullName>
    </recommendedName>
</protein>
<evidence type="ECO:0000313" key="3">
    <source>
        <dbReference type="EMBL" id="MCV3272580.1"/>
    </source>
</evidence>
<gene>
    <name evidence="3" type="ORF">MUB52_14170</name>
</gene>
<comment type="caution">
    <text evidence="3">The sequence shown here is derived from an EMBL/GenBank/DDBJ whole genome shotgun (WGS) entry which is preliminary data.</text>
</comment>
<keyword evidence="2" id="KW-0472">Membrane</keyword>
<keyword evidence="2" id="KW-1133">Transmembrane helix</keyword>
<dbReference type="Proteomes" id="UP001208690">
    <property type="component" value="Unassembled WGS sequence"/>
</dbReference>
<feature type="region of interest" description="Disordered" evidence="1">
    <location>
        <begin position="44"/>
        <end position="69"/>
    </location>
</feature>
<reference evidence="3 4" key="1">
    <citation type="submission" date="2022-04" db="EMBL/GenBank/DDBJ databases">
        <title>Roseobacter sp. WL0113 is a bacterium isolated from neritic sediment.</title>
        <authorList>
            <person name="Wang L."/>
            <person name="He W."/>
            <person name="Zhang D.-F."/>
        </authorList>
    </citation>
    <scope>NUCLEOTIDE SEQUENCE [LARGE SCALE GENOMIC DNA]</scope>
    <source>
        <strain evidence="3 4">WL0113</strain>
    </source>
</reference>
<keyword evidence="4" id="KW-1185">Reference proteome</keyword>
<accession>A0ABT3BG71</accession>
<evidence type="ECO:0000256" key="1">
    <source>
        <dbReference type="SAM" id="MobiDB-lite"/>
    </source>
</evidence>
<evidence type="ECO:0000313" key="4">
    <source>
        <dbReference type="Proteomes" id="UP001208690"/>
    </source>
</evidence>
<dbReference type="RefSeq" id="WP_263844899.1">
    <property type="nucleotide sequence ID" value="NZ_JALIEB010000009.1"/>
</dbReference>
<proteinExistence type="predicted"/>
<name>A0ABT3BG71_9RHOB</name>
<evidence type="ECO:0000256" key="2">
    <source>
        <dbReference type="SAM" id="Phobius"/>
    </source>
</evidence>
<dbReference type="EMBL" id="JALIEB010000009">
    <property type="protein sequence ID" value="MCV3272580.1"/>
    <property type="molecule type" value="Genomic_DNA"/>
</dbReference>
<sequence>MADYTTHNTDGVSGKGIFIALVVIGAFVFLLAVLGTSTVPPDGEGATAPAAIETAPTAPADTTAPAVVE</sequence>
<organism evidence="3 4">
    <name type="scientific">Roseobacter sinensis</name>
    <dbReference type="NCBI Taxonomy" id="2931391"/>
    <lineage>
        <taxon>Bacteria</taxon>
        <taxon>Pseudomonadati</taxon>
        <taxon>Pseudomonadota</taxon>
        <taxon>Alphaproteobacteria</taxon>
        <taxon>Rhodobacterales</taxon>
        <taxon>Roseobacteraceae</taxon>
        <taxon>Roseobacter</taxon>
    </lineage>
</organism>